<keyword evidence="3" id="KW-1185">Reference proteome</keyword>
<protein>
    <submittedName>
        <fullName evidence="2">Uncharacterized protein</fullName>
    </submittedName>
</protein>
<sequence length="184" mass="19914">RAVACAKFHLPIFGLCARSNRASYRADLPQEALGVKDLSLCQSAGLGWWRKRGGDTRQTPGKRKPGNYLHHNGTPINGFGDDGNSDNLNGTPARQRGFGSNLGFSTEKDQLRASLAHAQRTINTLRGALQRKKEDALRVKKSSVISLGDTHDDNDNHPENQLPLKPLLRSSVCSTPRGGSCGCA</sequence>
<proteinExistence type="predicted"/>
<reference evidence="2 3" key="1">
    <citation type="submission" date="2015-08" db="EMBL/GenBank/DDBJ databases">
        <title>Next Generation Sequencing and Analysis of the Genome of Puccinia sorghi L Schw, the Causal Agent of Maize Common Rust.</title>
        <authorList>
            <person name="Rochi L."/>
            <person name="Burguener G."/>
            <person name="Darino M."/>
            <person name="Turjanski A."/>
            <person name="Kreff E."/>
            <person name="Dieguez M.J."/>
            <person name="Sacco F."/>
        </authorList>
    </citation>
    <scope>NUCLEOTIDE SEQUENCE [LARGE SCALE GENOMIC DNA]</scope>
    <source>
        <strain evidence="2 3">RO10H11247</strain>
    </source>
</reference>
<dbReference type="EMBL" id="LAVV01000948">
    <property type="protein sequence ID" value="KNZ63917.1"/>
    <property type="molecule type" value="Genomic_DNA"/>
</dbReference>
<gene>
    <name evidence="2" type="ORF">VP01_10854g1</name>
</gene>
<dbReference type="Proteomes" id="UP000037035">
    <property type="component" value="Unassembled WGS sequence"/>
</dbReference>
<feature type="non-terminal residue" evidence="2">
    <location>
        <position position="184"/>
    </location>
</feature>
<organism evidence="2 3">
    <name type="scientific">Puccinia sorghi</name>
    <dbReference type="NCBI Taxonomy" id="27349"/>
    <lineage>
        <taxon>Eukaryota</taxon>
        <taxon>Fungi</taxon>
        <taxon>Dikarya</taxon>
        <taxon>Basidiomycota</taxon>
        <taxon>Pucciniomycotina</taxon>
        <taxon>Pucciniomycetes</taxon>
        <taxon>Pucciniales</taxon>
        <taxon>Pucciniaceae</taxon>
        <taxon>Puccinia</taxon>
    </lineage>
</organism>
<dbReference type="VEuPathDB" id="FungiDB:VP01_10854g1"/>
<keyword evidence="1" id="KW-0175">Coiled coil</keyword>
<accession>A0A0L6VTI0</accession>
<feature type="coiled-coil region" evidence="1">
    <location>
        <begin position="108"/>
        <end position="135"/>
    </location>
</feature>
<evidence type="ECO:0000256" key="1">
    <source>
        <dbReference type="SAM" id="Coils"/>
    </source>
</evidence>
<name>A0A0L6VTI0_9BASI</name>
<evidence type="ECO:0000313" key="2">
    <source>
        <dbReference type="EMBL" id="KNZ63917.1"/>
    </source>
</evidence>
<dbReference type="AlphaFoldDB" id="A0A0L6VTI0"/>
<feature type="non-terminal residue" evidence="2">
    <location>
        <position position="1"/>
    </location>
</feature>
<comment type="caution">
    <text evidence="2">The sequence shown here is derived from an EMBL/GenBank/DDBJ whole genome shotgun (WGS) entry which is preliminary data.</text>
</comment>
<evidence type="ECO:0000313" key="3">
    <source>
        <dbReference type="Proteomes" id="UP000037035"/>
    </source>
</evidence>